<dbReference type="EMBL" id="JACIIJ010000001">
    <property type="protein sequence ID" value="MBB6219743.1"/>
    <property type="molecule type" value="Genomic_DNA"/>
</dbReference>
<dbReference type="InterPro" id="IPR016032">
    <property type="entry name" value="Sig_transdc_resp-reg_C-effctor"/>
</dbReference>
<dbReference type="Gene3D" id="1.10.10.10">
    <property type="entry name" value="Winged helix-like DNA-binding domain superfamily/Winged helix DNA-binding domain"/>
    <property type="match status" value="1"/>
</dbReference>
<evidence type="ECO:0000313" key="3">
    <source>
        <dbReference type="Proteomes" id="UP000517187"/>
    </source>
</evidence>
<dbReference type="SUPFAM" id="SSF46894">
    <property type="entry name" value="C-terminal effector domain of the bipartite response regulators"/>
    <property type="match status" value="1"/>
</dbReference>
<dbReference type="GO" id="GO:0003677">
    <property type="term" value="F:DNA binding"/>
    <property type="evidence" value="ECO:0007669"/>
    <property type="project" value="UniProtKB-KW"/>
</dbReference>
<accession>A0A7W9ZPD9</accession>
<keyword evidence="2" id="KW-0238">DNA-binding</keyword>
<dbReference type="GO" id="GO:0006355">
    <property type="term" value="P:regulation of DNA-templated transcription"/>
    <property type="evidence" value="ECO:0007669"/>
    <property type="project" value="InterPro"/>
</dbReference>
<dbReference type="InterPro" id="IPR036388">
    <property type="entry name" value="WH-like_DNA-bd_sf"/>
</dbReference>
<dbReference type="InterPro" id="IPR000792">
    <property type="entry name" value="Tscrpt_reg_LuxR_C"/>
</dbReference>
<sequence>MTANGLLAKQICARLCISTSAVQLYLASARRKLTVATTSEAVAKATALELI</sequence>
<protein>
    <submittedName>
        <fullName evidence="2">DNA-binding CsgD family transcriptional regulator</fullName>
    </submittedName>
</protein>
<organism evidence="2 3">
    <name type="scientific">Rhizobium leguminosarum</name>
    <dbReference type="NCBI Taxonomy" id="384"/>
    <lineage>
        <taxon>Bacteria</taxon>
        <taxon>Pseudomonadati</taxon>
        <taxon>Pseudomonadota</taxon>
        <taxon>Alphaproteobacteria</taxon>
        <taxon>Hyphomicrobiales</taxon>
        <taxon>Rhizobiaceae</taxon>
        <taxon>Rhizobium/Agrobacterium group</taxon>
        <taxon>Rhizobium</taxon>
    </lineage>
</organism>
<gene>
    <name evidence="2" type="ORF">GGE66_000687</name>
</gene>
<dbReference type="AlphaFoldDB" id="A0A7W9ZPD9"/>
<evidence type="ECO:0000259" key="1">
    <source>
        <dbReference type="PROSITE" id="PS50043"/>
    </source>
</evidence>
<dbReference type="Proteomes" id="UP000517187">
    <property type="component" value="Unassembled WGS sequence"/>
</dbReference>
<proteinExistence type="predicted"/>
<evidence type="ECO:0000313" key="2">
    <source>
        <dbReference type="EMBL" id="MBB6219743.1"/>
    </source>
</evidence>
<reference evidence="2 3" key="1">
    <citation type="submission" date="2020-08" db="EMBL/GenBank/DDBJ databases">
        <title>Genomic Encyclopedia of Type Strains, Phase IV (KMG-V): Genome sequencing to study the core and pangenomes of soil and plant-associated prokaryotes.</title>
        <authorList>
            <person name="Whitman W."/>
        </authorList>
    </citation>
    <scope>NUCLEOTIDE SEQUENCE [LARGE SCALE GENOMIC DNA]</scope>
    <source>
        <strain evidence="2 3">SEMIA 4011</strain>
    </source>
</reference>
<dbReference type="Pfam" id="PF00196">
    <property type="entry name" value="GerE"/>
    <property type="match status" value="1"/>
</dbReference>
<name>A0A7W9ZPD9_RHILE</name>
<comment type="caution">
    <text evidence="2">The sequence shown here is derived from an EMBL/GenBank/DDBJ whole genome shotgun (WGS) entry which is preliminary data.</text>
</comment>
<dbReference type="PROSITE" id="PS50043">
    <property type="entry name" value="HTH_LUXR_2"/>
    <property type="match status" value="1"/>
</dbReference>
<feature type="domain" description="HTH luxR-type" evidence="1">
    <location>
        <begin position="1"/>
        <end position="49"/>
    </location>
</feature>